<proteinExistence type="predicted"/>
<dbReference type="EMBL" id="AGNL01009977">
    <property type="protein sequence ID" value="EJK69504.1"/>
    <property type="molecule type" value="Genomic_DNA"/>
</dbReference>
<evidence type="ECO:0000313" key="1">
    <source>
        <dbReference type="EMBL" id="EJK69504.1"/>
    </source>
</evidence>
<comment type="caution">
    <text evidence="1">The sequence shown here is derived from an EMBL/GenBank/DDBJ whole genome shotgun (WGS) entry which is preliminary data.</text>
</comment>
<accession>K0SX15</accession>
<evidence type="ECO:0000313" key="2">
    <source>
        <dbReference type="Proteomes" id="UP000266841"/>
    </source>
</evidence>
<name>K0SX15_THAOC</name>
<protein>
    <submittedName>
        <fullName evidence="1">Uncharacterized protein</fullName>
    </submittedName>
</protein>
<gene>
    <name evidence="1" type="ORF">THAOC_09230</name>
</gene>
<feature type="non-terminal residue" evidence="1">
    <location>
        <position position="161"/>
    </location>
</feature>
<sequence>MSIQEGHTRIVSQCMPSLDGPWTDWTGRSPQVAPPRALAYRGGADAFLPSVCFRPISRNFQRVNCNSAAALSALYSASSLTSDLRVRGLVVGNDSSGCSRHCKFPAMLPRSIVLVVAATSNVSLGGAFTIGSRYFATRRCGASLASRRQNLSRAWSRVDAE</sequence>
<organism evidence="1 2">
    <name type="scientific">Thalassiosira oceanica</name>
    <name type="common">Marine diatom</name>
    <dbReference type="NCBI Taxonomy" id="159749"/>
    <lineage>
        <taxon>Eukaryota</taxon>
        <taxon>Sar</taxon>
        <taxon>Stramenopiles</taxon>
        <taxon>Ochrophyta</taxon>
        <taxon>Bacillariophyta</taxon>
        <taxon>Coscinodiscophyceae</taxon>
        <taxon>Thalassiosirophycidae</taxon>
        <taxon>Thalassiosirales</taxon>
        <taxon>Thalassiosiraceae</taxon>
        <taxon>Thalassiosira</taxon>
    </lineage>
</organism>
<dbReference type="Proteomes" id="UP000266841">
    <property type="component" value="Unassembled WGS sequence"/>
</dbReference>
<dbReference type="AlphaFoldDB" id="K0SX15"/>
<reference evidence="1 2" key="1">
    <citation type="journal article" date="2012" name="Genome Biol.">
        <title>Genome and low-iron response of an oceanic diatom adapted to chronic iron limitation.</title>
        <authorList>
            <person name="Lommer M."/>
            <person name="Specht M."/>
            <person name="Roy A.S."/>
            <person name="Kraemer L."/>
            <person name="Andreson R."/>
            <person name="Gutowska M.A."/>
            <person name="Wolf J."/>
            <person name="Bergner S.V."/>
            <person name="Schilhabel M.B."/>
            <person name="Klostermeier U.C."/>
            <person name="Beiko R.G."/>
            <person name="Rosenstiel P."/>
            <person name="Hippler M."/>
            <person name="Laroche J."/>
        </authorList>
    </citation>
    <scope>NUCLEOTIDE SEQUENCE [LARGE SCALE GENOMIC DNA]</scope>
    <source>
        <strain evidence="1 2">CCMP1005</strain>
    </source>
</reference>
<keyword evidence="2" id="KW-1185">Reference proteome</keyword>